<dbReference type="InterPro" id="IPR000160">
    <property type="entry name" value="GGDEF_dom"/>
</dbReference>
<dbReference type="Proteomes" id="UP000179076">
    <property type="component" value="Unassembled WGS sequence"/>
</dbReference>
<feature type="domain" description="EAL" evidence="5">
    <location>
        <begin position="1306"/>
        <end position="1560"/>
    </location>
</feature>
<dbReference type="InterPro" id="IPR052155">
    <property type="entry name" value="Biofilm_reg_signaling"/>
</dbReference>
<dbReference type="InterPro" id="IPR013767">
    <property type="entry name" value="PAS_fold"/>
</dbReference>
<dbReference type="InterPro" id="IPR043128">
    <property type="entry name" value="Rev_trsase/Diguanyl_cyclase"/>
</dbReference>
<dbReference type="InterPro" id="IPR001610">
    <property type="entry name" value="PAC"/>
</dbReference>
<dbReference type="InterPro" id="IPR013656">
    <property type="entry name" value="PAS_4"/>
</dbReference>
<dbReference type="InterPro" id="IPR035965">
    <property type="entry name" value="PAS-like_dom_sf"/>
</dbReference>
<evidence type="ECO:0000256" key="1">
    <source>
        <dbReference type="ARBA" id="ARBA00051114"/>
    </source>
</evidence>
<dbReference type="Gene3D" id="3.30.450.20">
    <property type="entry name" value="PAS domain"/>
    <property type="match status" value="6"/>
</dbReference>
<feature type="domain" description="GGDEF" evidence="6">
    <location>
        <begin position="1164"/>
        <end position="1297"/>
    </location>
</feature>
<feature type="domain" description="PAC" evidence="4">
    <location>
        <begin position="655"/>
        <end position="707"/>
    </location>
</feature>
<evidence type="ECO:0000313" key="8">
    <source>
        <dbReference type="Proteomes" id="UP000179076"/>
    </source>
</evidence>
<evidence type="ECO:0000259" key="5">
    <source>
        <dbReference type="PROSITE" id="PS50883"/>
    </source>
</evidence>
<dbReference type="GO" id="GO:0006355">
    <property type="term" value="P:regulation of DNA-templated transcription"/>
    <property type="evidence" value="ECO:0007669"/>
    <property type="project" value="InterPro"/>
</dbReference>
<feature type="domain" description="PAS" evidence="3">
    <location>
        <begin position="581"/>
        <end position="651"/>
    </location>
</feature>
<dbReference type="FunFam" id="3.30.70.270:FF:000001">
    <property type="entry name" value="Diguanylate cyclase domain protein"/>
    <property type="match status" value="1"/>
</dbReference>
<dbReference type="PROSITE" id="PS50883">
    <property type="entry name" value="EAL"/>
    <property type="match status" value="1"/>
</dbReference>
<dbReference type="SMART" id="SM00065">
    <property type="entry name" value="GAF"/>
    <property type="match status" value="2"/>
</dbReference>
<feature type="domain" description="PAC" evidence="4">
    <location>
        <begin position="783"/>
        <end position="835"/>
    </location>
</feature>
<dbReference type="GO" id="GO:0071111">
    <property type="term" value="F:cyclic-guanylate-specific phosphodiesterase activity"/>
    <property type="evidence" value="ECO:0007669"/>
    <property type="project" value="UniProtKB-EC"/>
</dbReference>
<comment type="caution">
    <text evidence="7">The sequence shown here is derived from an EMBL/GenBank/DDBJ whole genome shotgun (WGS) entry which is preliminary data.</text>
</comment>
<dbReference type="SMART" id="SM00267">
    <property type="entry name" value="GGDEF"/>
    <property type="match status" value="1"/>
</dbReference>
<dbReference type="InterPro" id="IPR000014">
    <property type="entry name" value="PAS"/>
</dbReference>
<dbReference type="InterPro" id="IPR029787">
    <property type="entry name" value="Nucleotide_cyclase"/>
</dbReference>
<proteinExistence type="predicted"/>
<feature type="domain" description="PAC" evidence="4">
    <location>
        <begin position="528"/>
        <end position="580"/>
    </location>
</feature>
<dbReference type="Pfam" id="PF13185">
    <property type="entry name" value="GAF_2"/>
    <property type="match status" value="2"/>
</dbReference>
<dbReference type="NCBIfam" id="TIGR00254">
    <property type="entry name" value="GGDEF"/>
    <property type="match status" value="1"/>
</dbReference>
<gene>
    <name evidence="7" type="ORF">A2W18_00710</name>
</gene>
<dbReference type="Pfam" id="PF00563">
    <property type="entry name" value="EAL"/>
    <property type="match status" value="1"/>
</dbReference>
<accession>A0A1F6VDI0</accession>
<feature type="domain" description="PAC" evidence="4">
    <location>
        <begin position="400"/>
        <end position="452"/>
    </location>
</feature>
<dbReference type="Gene3D" id="3.30.450.40">
    <property type="match status" value="2"/>
</dbReference>
<dbReference type="NCBIfam" id="TIGR00229">
    <property type="entry name" value="sensory_box"/>
    <property type="match status" value="5"/>
</dbReference>
<dbReference type="Pfam" id="PF00989">
    <property type="entry name" value="PAS"/>
    <property type="match status" value="2"/>
</dbReference>
<dbReference type="Pfam" id="PF13426">
    <property type="entry name" value="PAS_9"/>
    <property type="match status" value="1"/>
</dbReference>
<evidence type="ECO:0000259" key="4">
    <source>
        <dbReference type="PROSITE" id="PS50113"/>
    </source>
</evidence>
<dbReference type="PROSITE" id="PS50887">
    <property type="entry name" value="GGDEF"/>
    <property type="match status" value="1"/>
</dbReference>
<dbReference type="SUPFAM" id="SSF55781">
    <property type="entry name" value="GAF domain-like"/>
    <property type="match status" value="2"/>
</dbReference>
<feature type="domain" description="PAC" evidence="4">
    <location>
        <begin position="1078"/>
        <end position="1132"/>
    </location>
</feature>
<dbReference type="Pfam" id="PF00990">
    <property type="entry name" value="GGDEF"/>
    <property type="match status" value="1"/>
</dbReference>
<dbReference type="InterPro" id="IPR035919">
    <property type="entry name" value="EAL_sf"/>
</dbReference>
<feature type="domain" description="PAC" evidence="4">
    <location>
        <begin position="103"/>
        <end position="155"/>
    </location>
</feature>
<dbReference type="GO" id="GO:0071732">
    <property type="term" value="P:cellular response to nitric oxide"/>
    <property type="evidence" value="ECO:0007669"/>
    <property type="project" value="UniProtKB-ARBA"/>
</dbReference>
<evidence type="ECO:0000259" key="6">
    <source>
        <dbReference type="PROSITE" id="PS50887"/>
    </source>
</evidence>
<evidence type="ECO:0008006" key="9">
    <source>
        <dbReference type="Google" id="ProtNLM"/>
    </source>
</evidence>
<dbReference type="PANTHER" id="PTHR44757">
    <property type="entry name" value="DIGUANYLATE CYCLASE DGCP"/>
    <property type="match status" value="1"/>
</dbReference>
<dbReference type="CDD" id="cd01949">
    <property type="entry name" value="GGDEF"/>
    <property type="match status" value="1"/>
</dbReference>
<dbReference type="SUPFAM" id="SSF55785">
    <property type="entry name" value="PYP-like sensor domain (PAS domain)"/>
    <property type="match status" value="6"/>
</dbReference>
<dbReference type="InterPro" id="IPR003018">
    <property type="entry name" value="GAF"/>
</dbReference>
<dbReference type="PANTHER" id="PTHR44757:SF2">
    <property type="entry name" value="BIOFILM ARCHITECTURE MAINTENANCE PROTEIN MBAA"/>
    <property type="match status" value="1"/>
</dbReference>
<dbReference type="PROSITE" id="PS50113">
    <property type="entry name" value="PAC"/>
    <property type="match status" value="6"/>
</dbReference>
<dbReference type="CDD" id="cd01948">
    <property type="entry name" value="EAL"/>
    <property type="match status" value="1"/>
</dbReference>
<feature type="region of interest" description="Disordered" evidence="2">
    <location>
        <begin position="1"/>
        <end position="22"/>
    </location>
</feature>
<evidence type="ECO:0000256" key="2">
    <source>
        <dbReference type="SAM" id="MobiDB-lite"/>
    </source>
</evidence>
<evidence type="ECO:0000259" key="3">
    <source>
        <dbReference type="PROSITE" id="PS50112"/>
    </source>
</evidence>
<feature type="compositionally biased region" description="Basic residues" evidence="2">
    <location>
        <begin position="10"/>
        <end position="19"/>
    </location>
</feature>
<feature type="domain" description="PAS" evidence="3">
    <location>
        <begin position="326"/>
        <end position="369"/>
    </location>
</feature>
<dbReference type="InterPro" id="IPR000700">
    <property type="entry name" value="PAS-assoc_C"/>
</dbReference>
<dbReference type="PROSITE" id="PS50112">
    <property type="entry name" value="PAS"/>
    <property type="match status" value="3"/>
</dbReference>
<dbReference type="SMART" id="SM00052">
    <property type="entry name" value="EAL"/>
    <property type="match status" value="1"/>
</dbReference>
<dbReference type="SUPFAM" id="SSF55073">
    <property type="entry name" value="Nucleotide cyclase"/>
    <property type="match status" value="1"/>
</dbReference>
<organism evidence="7 8">
    <name type="scientific">Candidatus Muproteobacteria bacterium RBG_16_60_9</name>
    <dbReference type="NCBI Taxonomy" id="1817755"/>
    <lineage>
        <taxon>Bacteria</taxon>
        <taxon>Pseudomonadati</taxon>
        <taxon>Pseudomonadota</taxon>
        <taxon>Candidatus Muproteobacteria</taxon>
    </lineage>
</organism>
<dbReference type="SMART" id="SM00086">
    <property type="entry name" value="PAC"/>
    <property type="match status" value="6"/>
</dbReference>
<dbReference type="Gene3D" id="3.20.20.450">
    <property type="entry name" value="EAL domain"/>
    <property type="match status" value="1"/>
</dbReference>
<reference evidence="7 8" key="1">
    <citation type="journal article" date="2016" name="Nat. Commun.">
        <title>Thousands of microbial genomes shed light on interconnected biogeochemical processes in an aquifer system.</title>
        <authorList>
            <person name="Anantharaman K."/>
            <person name="Brown C.T."/>
            <person name="Hug L.A."/>
            <person name="Sharon I."/>
            <person name="Castelle C.J."/>
            <person name="Probst A.J."/>
            <person name="Thomas B.C."/>
            <person name="Singh A."/>
            <person name="Wilkins M.J."/>
            <person name="Karaoz U."/>
            <person name="Brodie E.L."/>
            <person name="Williams K.H."/>
            <person name="Hubbard S.S."/>
            <person name="Banfield J.F."/>
        </authorList>
    </citation>
    <scope>NUCLEOTIDE SEQUENCE [LARGE SCALE GENOMIC DNA]</scope>
</reference>
<dbReference type="InterPro" id="IPR001633">
    <property type="entry name" value="EAL_dom"/>
</dbReference>
<dbReference type="InterPro" id="IPR029016">
    <property type="entry name" value="GAF-like_dom_sf"/>
</dbReference>
<dbReference type="SMART" id="SM00091">
    <property type="entry name" value="PAS"/>
    <property type="match status" value="3"/>
</dbReference>
<evidence type="ECO:0000313" key="7">
    <source>
        <dbReference type="EMBL" id="OGI67628.1"/>
    </source>
</evidence>
<name>A0A1F6VDI0_9PROT</name>
<dbReference type="Gene3D" id="3.30.70.270">
    <property type="match status" value="1"/>
</dbReference>
<dbReference type="CDD" id="cd00130">
    <property type="entry name" value="PAS"/>
    <property type="match status" value="3"/>
</dbReference>
<protein>
    <recommendedName>
        <fullName evidence="9">Diguanylate cyclase</fullName>
    </recommendedName>
</protein>
<dbReference type="Pfam" id="PF08448">
    <property type="entry name" value="PAS_4"/>
    <property type="match status" value="2"/>
</dbReference>
<comment type="catalytic activity">
    <reaction evidence="1">
        <text>3',3'-c-di-GMP + H2O = 5'-phosphoguanylyl(3'-&gt;5')guanosine + H(+)</text>
        <dbReference type="Rhea" id="RHEA:24902"/>
        <dbReference type="ChEBI" id="CHEBI:15377"/>
        <dbReference type="ChEBI" id="CHEBI:15378"/>
        <dbReference type="ChEBI" id="CHEBI:58754"/>
        <dbReference type="ChEBI" id="CHEBI:58805"/>
        <dbReference type="EC" id="3.1.4.52"/>
    </reaction>
    <physiologicalReaction direction="left-to-right" evidence="1">
        <dbReference type="Rhea" id="RHEA:24903"/>
    </physiologicalReaction>
</comment>
<dbReference type="FunFam" id="3.20.20.450:FF:000001">
    <property type="entry name" value="Cyclic di-GMP phosphodiesterase yahA"/>
    <property type="match status" value="1"/>
</dbReference>
<feature type="domain" description="PAS" evidence="3">
    <location>
        <begin position="453"/>
        <end position="524"/>
    </location>
</feature>
<dbReference type="SUPFAM" id="SSF141868">
    <property type="entry name" value="EAL domain-like"/>
    <property type="match status" value="1"/>
</dbReference>
<dbReference type="EMBL" id="MFSP01000054">
    <property type="protein sequence ID" value="OGI67628.1"/>
    <property type="molecule type" value="Genomic_DNA"/>
</dbReference>
<sequence>MATRIPAGAKAKKPKKRIRAQPAAPRFDTRVRALLSVASIWYYWEQDKNLRFTLMTGPAFEKSGIDPQPFLGKTRWELPMVPLSNGGSWREHRATLAARRPFSNLIFKHVSPTGELRFISTSGQPVFDASGRFDGYRGISKDATKRVQRERRLAIERSVARILAEASSVDEAALQIIRAIGEAFQCVCGARWGLDEQAQTLQCAETWGVDSPAINQFLAATKRLSPLAVRTRGLVRRVCARRKPLWVHDITKEKSFLRAPEALPARLHSAFAFPITAGARAIGAMEFFSAAALQPDVEFLDAAAAIGASIGQFVRRKQAEAALRASEEKYRNVLANMSEGYFEVDLKGNYTFCNDALRRMHGCTHDEMMRLNYRSFYDTVTATQVFQTYNQVFQTGTPVDLVEWAFTRKDGSRGRWEQSVQRIDDVNGTPVGFRGVTRDVTSRRAAEAALRASEEKHRAILENMHEGYFEVDLKGNYTFLNDAMCRIQGYPRDELMGMNYRHYAADEDTAKRVYATYNEIYRSGAPAQTTEWSFKRKDGTLGVWQSSVQLITDKDGKPIGFRGVSRDVTDQRRADEALRASEEKYRSILENMEDAYYEVDLKGDLVFFNSAYSRLLGYPESELRGLNNRRYQTPGMAASVYKTFNQVYRTGAPAKAYDWEMQRKDGCKVLVEGSIQLVKDASARAIGFRGVLRDVTARRQMEMAVSESEERFRSLTHLSSDWFWEQDTEHRFTKFEGKEVLGGQASIGATIIGRRPWELPGIDTNSIDWDALRATYGRHEPIRNIEYAYCDRNGNRYYVAIDGEPIFDKTGNLRGYRGTSRDITARKREERLLALEHMVTRRLADAGTGGRRKTLQTVLSAICESEQWHASGFWTIDKTAETLRLDVGWSGTRAPAATIEFYQKSKEVVVPADGLLGEVWKTGKPLWVADTAKESRSVWSERIAATHERSTFCFPAIADGKVIGVFAFASNVMREPDERLLQTANVIGNQVGQFLHRKQAEQVLRESESRFRALTNLSSDWYWEQDAELRFTRVESRRDDIESARSHLIGKQPWETGYQIDAANGWTEHRDDLAARNAYRDVVMFRPMPDGSMRYINVSGEPIFDKDGEFTGYRGVTREITAQKLAEARIQYLATHDGLTDMPNRFMFGQLLALAIESAKRYQRNFAVLFIDLDRFKVINDTLGHAAGDTLLKEMSLRLKDSLRGSDVIARLGGDEFVVLLQEASEPQQVTAAARKLLSSVIKPLTIAGHECRVTASIGIAMYPADAADEQSLMKNADMAMYLAKEEGKNNFQFYSANIRAQSLERMALESNLRRALEREEFSLHYQAKVDLQSNRITGTEALLRWHNPELGSVSPAQFIPIAEDTGLIVPIGRWVLQTACRQNVAWQQEGLPAVSMAVNLSARQFADEDLLQDIEGALRESGMAAELLELEITEGMVMQNPERAIKILTAIKNMGVRLAIDDFGTGYSSLAQLKRFPIDTLKVDRSFIRDIPSDAEDKAITEAIIAMSKTLRLSVVAEGVETAEQAQFLRDHGCDEMQGYYFSKPIGAREFGMLLREHVGATERIRKKA</sequence>